<feature type="transmembrane region" description="Helical" evidence="5">
    <location>
        <begin position="51"/>
        <end position="72"/>
    </location>
</feature>
<evidence type="ECO:0000313" key="8">
    <source>
        <dbReference type="RefSeq" id="XP_015177522.1"/>
    </source>
</evidence>
<feature type="transmembrane region" description="Helical" evidence="5">
    <location>
        <begin position="278"/>
        <end position="298"/>
    </location>
</feature>
<dbReference type="InterPro" id="IPR036259">
    <property type="entry name" value="MFS_trans_sf"/>
</dbReference>
<dbReference type="Pfam" id="PF00083">
    <property type="entry name" value="Sugar_tr"/>
    <property type="match status" value="1"/>
</dbReference>
<evidence type="ECO:0000256" key="4">
    <source>
        <dbReference type="ARBA" id="ARBA00023136"/>
    </source>
</evidence>
<evidence type="ECO:0000256" key="1">
    <source>
        <dbReference type="ARBA" id="ARBA00004141"/>
    </source>
</evidence>
<dbReference type="Proteomes" id="UP000694924">
    <property type="component" value="Unplaced"/>
</dbReference>
<dbReference type="Gene3D" id="1.20.1250.20">
    <property type="entry name" value="MFS general substrate transporter like domains"/>
    <property type="match status" value="1"/>
</dbReference>
<evidence type="ECO:0000313" key="7">
    <source>
        <dbReference type="Proteomes" id="UP000694924"/>
    </source>
</evidence>
<name>A0ABM1IBD5_POLDO</name>
<feature type="transmembrane region" description="Helical" evidence="5">
    <location>
        <begin position="244"/>
        <end position="266"/>
    </location>
</feature>
<dbReference type="InterPro" id="IPR050549">
    <property type="entry name" value="MFS_Trehalose_Transporter"/>
</dbReference>
<feature type="transmembrane region" description="Helical" evidence="5">
    <location>
        <begin position="79"/>
        <end position="101"/>
    </location>
</feature>
<keyword evidence="2 5" id="KW-0812">Transmembrane</keyword>
<keyword evidence="7" id="KW-1185">Reference proteome</keyword>
<dbReference type="PROSITE" id="PS00217">
    <property type="entry name" value="SUGAR_TRANSPORT_2"/>
    <property type="match status" value="1"/>
</dbReference>
<dbReference type="InterPro" id="IPR005828">
    <property type="entry name" value="MFS_sugar_transport-like"/>
</dbReference>
<dbReference type="RefSeq" id="XP_015177522.1">
    <property type="nucleotide sequence ID" value="XM_015322036.1"/>
</dbReference>
<evidence type="ECO:0000256" key="5">
    <source>
        <dbReference type="SAM" id="Phobius"/>
    </source>
</evidence>
<dbReference type="GeneID" id="107066962"/>
<accession>A0ABM1IBD5</accession>
<dbReference type="PANTHER" id="PTHR48021:SF1">
    <property type="entry name" value="GH07001P-RELATED"/>
    <property type="match status" value="1"/>
</dbReference>
<dbReference type="PANTHER" id="PTHR48021">
    <property type="match status" value="1"/>
</dbReference>
<dbReference type="PROSITE" id="PS50850">
    <property type="entry name" value="MFS"/>
    <property type="match status" value="1"/>
</dbReference>
<keyword evidence="4 5" id="KW-0472">Membrane</keyword>
<keyword evidence="3 5" id="KW-1133">Transmembrane helix</keyword>
<feature type="transmembrane region" description="Helical" evidence="5">
    <location>
        <begin position="157"/>
        <end position="181"/>
    </location>
</feature>
<dbReference type="InterPro" id="IPR020846">
    <property type="entry name" value="MFS_dom"/>
</dbReference>
<feature type="domain" description="Major facilitator superfamily (MFS) profile" evidence="6">
    <location>
        <begin position="5"/>
        <end position="435"/>
    </location>
</feature>
<evidence type="ECO:0000256" key="2">
    <source>
        <dbReference type="ARBA" id="ARBA00022692"/>
    </source>
</evidence>
<dbReference type="InterPro" id="IPR005829">
    <property type="entry name" value="Sugar_transporter_CS"/>
</dbReference>
<feature type="transmembrane region" description="Helical" evidence="5">
    <location>
        <begin position="342"/>
        <end position="368"/>
    </location>
</feature>
<reference evidence="8" key="1">
    <citation type="submission" date="2025-08" db="UniProtKB">
        <authorList>
            <consortium name="RefSeq"/>
        </authorList>
    </citation>
    <scope>IDENTIFICATION</scope>
    <source>
        <tissue evidence="8">Whole body</tissue>
    </source>
</reference>
<dbReference type="SUPFAM" id="SSF103473">
    <property type="entry name" value="MFS general substrate transporter"/>
    <property type="match status" value="1"/>
</dbReference>
<organism evidence="7 8">
    <name type="scientific">Polistes dominula</name>
    <name type="common">European paper wasp</name>
    <name type="synonym">Vespa dominula</name>
    <dbReference type="NCBI Taxonomy" id="743375"/>
    <lineage>
        <taxon>Eukaryota</taxon>
        <taxon>Metazoa</taxon>
        <taxon>Ecdysozoa</taxon>
        <taxon>Arthropoda</taxon>
        <taxon>Hexapoda</taxon>
        <taxon>Insecta</taxon>
        <taxon>Pterygota</taxon>
        <taxon>Neoptera</taxon>
        <taxon>Endopterygota</taxon>
        <taxon>Hymenoptera</taxon>
        <taxon>Apocrita</taxon>
        <taxon>Aculeata</taxon>
        <taxon>Vespoidea</taxon>
        <taxon>Vespidae</taxon>
        <taxon>Polistinae</taxon>
        <taxon>Polistini</taxon>
        <taxon>Polistes</taxon>
    </lineage>
</organism>
<proteinExistence type="predicted"/>
<sequence length="496" mass="55536">MWSNLMLKASVKLGLQLMQIGLVAGWSSPYIAQLLSGESIILITKQEATIIVSLVNVGRIIGGILGAVFVAYFGSRKTILFSSVPISLCWIFKIIANNIVWLYLGRFLGGFYLGVCYTCFSLYLGEIADSNIRGALVLVGMIGMSCGYLLMSIMGPYLSLILSSSVCLILSTIYMLLFIWLPDTPHHLMIQKRFDKVKKSILWYHRNSNVNVEFLNLKQFIESSCSESIWQTLQKFKIPQMRKALIITNVLFFYTQSCGINNIAFYMEIILENAEVTVIKPSLVVIIIAICGIFGCLLSIRLIDYYGRKFLMCVSCFAIAISLTVLGIHFELLESDIDPNKIQWIPIASFILFQIAVFAGLLPVPSAIVGEIFPPDIKCVAASICSINAAIFAFISSSTYQFFIDLMTEKFTYWMYAILLITAIPTTIIFLPETKGKTLQEIQDQLMSKGSKEYKKMMPKVQRPCAGPTSPEAHTRRTSNRIRAICEQTKLISPTV</sequence>
<evidence type="ECO:0000259" key="6">
    <source>
        <dbReference type="PROSITE" id="PS50850"/>
    </source>
</evidence>
<comment type="subcellular location">
    <subcellularLocation>
        <location evidence="1">Membrane</location>
        <topology evidence="1">Multi-pass membrane protein</topology>
    </subcellularLocation>
</comment>
<feature type="transmembrane region" description="Helical" evidence="5">
    <location>
        <begin position="413"/>
        <end position="431"/>
    </location>
</feature>
<feature type="transmembrane region" description="Helical" evidence="5">
    <location>
        <begin position="380"/>
        <end position="401"/>
    </location>
</feature>
<protein>
    <submittedName>
        <fullName evidence="8">Facilitated trehalose transporter Tret1-like</fullName>
    </submittedName>
</protein>
<feature type="transmembrane region" description="Helical" evidence="5">
    <location>
        <begin position="107"/>
        <end position="125"/>
    </location>
</feature>
<evidence type="ECO:0000256" key="3">
    <source>
        <dbReference type="ARBA" id="ARBA00022989"/>
    </source>
</evidence>
<feature type="transmembrane region" description="Helical" evidence="5">
    <location>
        <begin position="132"/>
        <end position="151"/>
    </location>
</feature>
<dbReference type="PROSITE" id="PS00216">
    <property type="entry name" value="SUGAR_TRANSPORT_1"/>
    <property type="match status" value="1"/>
</dbReference>
<feature type="transmembrane region" description="Helical" evidence="5">
    <location>
        <begin position="310"/>
        <end position="330"/>
    </location>
</feature>
<gene>
    <name evidence="8" type="primary">LOC107066962</name>
</gene>